<evidence type="ECO:0000256" key="1">
    <source>
        <dbReference type="SAM" id="MobiDB-lite"/>
    </source>
</evidence>
<comment type="caution">
    <text evidence="2">The sequence shown here is derived from an EMBL/GenBank/DDBJ whole genome shotgun (WGS) entry which is preliminary data.</text>
</comment>
<feature type="region of interest" description="Disordered" evidence="1">
    <location>
        <begin position="352"/>
        <end position="373"/>
    </location>
</feature>
<evidence type="ECO:0000313" key="2">
    <source>
        <dbReference type="EMBL" id="KAG5637559.1"/>
    </source>
</evidence>
<accession>A0A9P7K5Y1</accession>
<reference evidence="2" key="1">
    <citation type="submission" date="2021-02" db="EMBL/GenBank/DDBJ databases">
        <authorList>
            <person name="Nieuwenhuis M."/>
            <person name="Van De Peppel L.J.J."/>
        </authorList>
    </citation>
    <scope>NUCLEOTIDE SEQUENCE</scope>
    <source>
        <strain evidence="2">D49</strain>
    </source>
</reference>
<organism evidence="2 3">
    <name type="scientific">Sphagnurus paluster</name>
    <dbReference type="NCBI Taxonomy" id="117069"/>
    <lineage>
        <taxon>Eukaryota</taxon>
        <taxon>Fungi</taxon>
        <taxon>Dikarya</taxon>
        <taxon>Basidiomycota</taxon>
        <taxon>Agaricomycotina</taxon>
        <taxon>Agaricomycetes</taxon>
        <taxon>Agaricomycetidae</taxon>
        <taxon>Agaricales</taxon>
        <taxon>Tricholomatineae</taxon>
        <taxon>Lyophyllaceae</taxon>
        <taxon>Sphagnurus</taxon>
    </lineage>
</organism>
<dbReference type="Proteomes" id="UP000717328">
    <property type="component" value="Unassembled WGS sequence"/>
</dbReference>
<reference evidence="2" key="2">
    <citation type="submission" date="2021-10" db="EMBL/GenBank/DDBJ databases">
        <title>Phylogenomics reveals ancestral predisposition of the termite-cultivated fungus Termitomyces towards a domesticated lifestyle.</title>
        <authorList>
            <person name="Auxier B."/>
            <person name="Grum-Grzhimaylo A."/>
            <person name="Cardenas M.E."/>
            <person name="Lodge J.D."/>
            <person name="Laessoe T."/>
            <person name="Pedersen O."/>
            <person name="Smith M.E."/>
            <person name="Kuyper T.W."/>
            <person name="Franco-Molano E.A."/>
            <person name="Baroni T.J."/>
            <person name="Aanen D.K."/>
        </authorList>
    </citation>
    <scope>NUCLEOTIDE SEQUENCE</scope>
    <source>
        <strain evidence="2">D49</strain>
    </source>
</reference>
<name>A0A9P7K5Y1_9AGAR</name>
<evidence type="ECO:0000313" key="3">
    <source>
        <dbReference type="Proteomes" id="UP000717328"/>
    </source>
</evidence>
<feature type="compositionally biased region" description="Basic residues" evidence="1">
    <location>
        <begin position="361"/>
        <end position="373"/>
    </location>
</feature>
<evidence type="ECO:0008006" key="4">
    <source>
        <dbReference type="Google" id="ProtNLM"/>
    </source>
</evidence>
<dbReference type="OrthoDB" id="3193844at2759"/>
<protein>
    <recommendedName>
        <fullName evidence="4">BTB domain-containing protein</fullName>
    </recommendedName>
</protein>
<sequence length="373" mass="42135">MFLDPTEMLAISTPLPPSPNLSDTPAILPQEARVAEPPTPQFERDPKYYLEFVTLVVEDGLYMVPKYQFIKSTDRCDEIFPSHVEEESPVVLKDVKRADFEALLKLIGFATPHSISQEGWVSILKLTSRWAMYKLRELAIDSLSCSPWTVKIKLAREYGILKCLRDGYHHFATQSQPITIDEAKDLGLEATLKLVGIRERFPRAKHEVVSHGAALEGPVQTIVDEQFSLELEESRSCKMNIVEKFLLAKQYGVTEWLRLAYVDLTARQEGISLEEGRLLGLSTTIKVCSARENLLQKGYHRGYYSADRRVCVNSQFKEEFDYVRLTEEQYGPPKPAAPVILGPEYTQDLQVESGSKVGGGARKKKKKISPANL</sequence>
<keyword evidence="3" id="KW-1185">Reference proteome</keyword>
<dbReference type="AlphaFoldDB" id="A0A9P7K5Y1"/>
<dbReference type="EMBL" id="JABCKI010005820">
    <property type="protein sequence ID" value="KAG5637559.1"/>
    <property type="molecule type" value="Genomic_DNA"/>
</dbReference>
<proteinExistence type="predicted"/>
<gene>
    <name evidence="2" type="ORF">H0H81_004136</name>
</gene>